<comment type="function">
    <text evidence="2 10 12">Catalyzes the transfer of a dimethylallyl group onto the adenine at position 37 in tRNAs that read codons beginning with uridine, leading to the formation of N6-(dimethylallyl)adenosine (i(6)A).</text>
</comment>
<evidence type="ECO:0000256" key="6">
    <source>
        <dbReference type="ARBA" id="ARBA00022741"/>
    </source>
</evidence>
<accession>A0ABM8PD82</accession>
<comment type="similarity">
    <text evidence="3 10 13">Belongs to the IPP transferase family.</text>
</comment>
<reference evidence="14 15" key="1">
    <citation type="submission" date="2020-11" db="EMBL/GenBank/DDBJ databases">
        <authorList>
            <person name="Lassalle F."/>
        </authorList>
    </citation>
    <scope>NUCLEOTIDE SEQUENCE [LARGE SCALE GENOMIC DNA]</scope>
    <source>
        <strain evidence="14 15">JC140</strain>
    </source>
</reference>
<proteinExistence type="inferred from homology"/>
<evidence type="ECO:0000256" key="2">
    <source>
        <dbReference type="ARBA" id="ARBA00003213"/>
    </source>
</evidence>
<evidence type="ECO:0000256" key="8">
    <source>
        <dbReference type="ARBA" id="ARBA00022842"/>
    </source>
</evidence>
<evidence type="ECO:0000256" key="9">
    <source>
        <dbReference type="ARBA" id="ARBA00049563"/>
    </source>
</evidence>
<keyword evidence="8 10" id="KW-0460">Magnesium</keyword>
<comment type="caution">
    <text evidence="14">The sequence shown here is derived from an EMBL/GenBank/DDBJ whole genome shotgun (WGS) entry which is preliminary data.</text>
</comment>
<dbReference type="Gene3D" id="1.10.20.140">
    <property type="match status" value="1"/>
</dbReference>
<comment type="cofactor">
    <cofactor evidence="1 10">
        <name>Mg(2+)</name>
        <dbReference type="ChEBI" id="CHEBI:18420"/>
    </cofactor>
</comment>
<name>A0ABM8PD82_9HYPH</name>
<evidence type="ECO:0000256" key="4">
    <source>
        <dbReference type="ARBA" id="ARBA00022679"/>
    </source>
</evidence>
<dbReference type="Gene3D" id="3.40.50.300">
    <property type="entry name" value="P-loop containing nucleotide triphosphate hydrolases"/>
    <property type="match status" value="1"/>
</dbReference>
<dbReference type="EC" id="2.5.1.75" evidence="10"/>
<feature type="site" description="Interaction with substrate tRNA" evidence="10">
    <location>
        <position position="142"/>
    </location>
</feature>
<evidence type="ECO:0000256" key="13">
    <source>
        <dbReference type="RuleBase" id="RU003785"/>
    </source>
</evidence>
<evidence type="ECO:0000256" key="10">
    <source>
        <dbReference type="HAMAP-Rule" id="MF_00185"/>
    </source>
</evidence>
<comment type="catalytic activity">
    <reaction evidence="9 10 11">
        <text>adenosine(37) in tRNA + dimethylallyl diphosphate = N(6)-dimethylallyladenosine(37) in tRNA + diphosphate</text>
        <dbReference type="Rhea" id="RHEA:26482"/>
        <dbReference type="Rhea" id="RHEA-COMP:10162"/>
        <dbReference type="Rhea" id="RHEA-COMP:10375"/>
        <dbReference type="ChEBI" id="CHEBI:33019"/>
        <dbReference type="ChEBI" id="CHEBI:57623"/>
        <dbReference type="ChEBI" id="CHEBI:74411"/>
        <dbReference type="ChEBI" id="CHEBI:74415"/>
        <dbReference type="EC" id="2.5.1.75"/>
    </reaction>
</comment>
<comment type="caution">
    <text evidence="10">Lacks conserved residue(s) required for the propagation of feature annotation.</text>
</comment>
<keyword evidence="5 10" id="KW-0819">tRNA processing</keyword>
<dbReference type="InterPro" id="IPR027417">
    <property type="entry name" value="P-loop_NTPase"/>
</dbReference>
<dbReference type="HAMAP" id="MF_00185">
    <property type="entry name" value="IPP_trans"/>
    <property type="match status" value="1"/>
</dbReference>
<evidence type="ECO:0000256" key="3">
    <source>
        <dbReference type="ARBA" id="ARBA00005842"/>
    </source>
</evidence>
<feature type="region of interest" description="Interaction with substrate tRNA" evidence="10">
    <location>
        <begin position="174"/>
        <end position="178"/>
    </location>
</feature>
<evidence type="ECO:0000256" key="7">
    <source>
        <dbReference type="ARBA" id="ARBA00022840"/>
    </source>
</evidence>
<dbReference type="EMBL" id="CABFWF030000001">
    <property type="protein sequence ID" value="CAD7023526.1"/>
    <property type="molecule type" value="Genomic_DNA"/>
</dbReference>
<dbReference type="SUPFAM" id="SSF52540">
    <property type="entry name" value="P-loop containing nucleoside triphosphate hydrolases"/>
    <property type="match status" value="2"/>
</dbReference>
<comment type="subunit">
    <text evidence="10">Monomer.</text>
</comment>
<keyword evidence="15" id="KW-1185">Reference proteome</keyword>
<organism evidence="14 15">
    <name type="scientific">Pseudorhizobium endolithicum</name>
    <dbReference type="NCBI Taxonomy" id="1191678"/>
    <lineage>
        <taxon>Bacteria</taxon>
        <taxon>Pseudomonadati</taxon>
        <taxon>Pseudomonadota</taxon>
        <taxon>Alphaproteobacteria</taxon>
        <taxon>Hyphomicrobiales</taxon>
        <taxon>Rhizobiaceae</taxon>
        <taxon>Rhizobium/Agrobacterium group</taxon>
        <taxon>Pseudorhizobium</taxon>
    </lineage>
</organism>
<evidence type="ECO:0000256" key="1">
    <source>
        <dbReference type="ARBA" id="ARBA00001946"/>
    </source>
</evidence>
<dbReference type="PANTHER" id="PTHR11088">
    <property type="entry name" value="TRNA DIMETHYLALLYLTRANSFERASE"/>
    <property type="match status" value="1"/>
</dbReference>
<keyword evidence="4 10" id="KW-0808">Transferase</keyword>
<sequence length="315" mass="34874">MGDERGNESHMRNLATDWDAILITGPTASGKSALALQLAADAGGAVINADSMQVYDTLRVLTARPSQEEMADVPHHLYGYVPATRAHSTGEWLRDVAALLPQLRAQKRLPVFVGGTGLYFKALTGGLSAMPEISQDVRCRVRLRLKQEGAERLHAELADRDPMTARTLRPTDGQRIVRALEMLEETGRSIAAFRQEPGPIVIDPDRALKLVVLPDRAVLQDRINRRFEKMFDNGAVEEVRDLLALDPPAEAPAMKAIGVVQIAQMLDGGMTPKEVVERASALTRQYAKRQMTWFRNQMDESWRRIDPSGDQSLSS</sequence>
<dbReference type="InterPro" id="IPR039657">
    <property type="entry name" value="Dimethylallyltransferase"/>
</dbReference>
<dbReference type="InterPro" id="IPR018022">
    <property type="entry name" value="IPT"/>
</dbReference>
<keyword evidence="7 10" id="KW-0067">ATP-binding</keyword>
<protein>
    <recommendedName>
        <fullName evidence="10">tRNA dimethylallyltransferase</fullName>
        <ecNumber evidence="10">2.5.1.75</ecNumber>
    </recommendedName>
    <alternativeName>
        <fullName evidence="10">Dimethylallyl diphosphate:tRNA dimethylallyltransferase</fullName>
        <shortName evidence="10">DMAPP:tRNA dimethylallyltransferase</shortName>
        <shortName evidence="10">DMATase</shortName>
    </alternativeName>
    <alternativeName>
        <fullName evidence="10">Isopentenyl-diphosphate:tRNA isopentenyltransferase</fullName>
        <shortName evidence="10">IPP transferase</shortName>
        <shortName evidence="10">IPPT</shortName>
        <shortName evidence="10">IPTase</shortName>
    </alternativeName>
</protein>
<dbReference type="PANTHER" id="PTHR11088:SF60">
    <property type="entry name" value="TRNA DIMETHYLALLYLTRANSFERASE"/>
    <property type="match status" value="1"/>
</dbReference>
<evidence type="ECO:0000256" key="12">
    <source>
        <dbReference type="RuleBase" id="RU003784"/>
    </source>
</evidence>
<evidence type="ECO:0000256" key="5">
    <source>
        <dbReference type="ARBA" id="ARBA00022694"/>
    </source>
</evidence>
<evidence type="ECO:0000313" key="15">
    <source>
        <dbReference type="Proteomes" id="UP000606921"/>
    </source>
</evidence>
<evidence type="ECO:0000256" key="11">
    <source>
        <dbReference type="RuleBase" id="RU003783"/>
    </source>
</evidence>
<feature type="site" description="Interaction with substrate tRNA" evidence="10">
    <location>
        <position position="116"/>
    </location>
</feature>
<feature type="region of interest" description="Interaction with substrate tRNA" evidence="10">
    <location>
        <begin position="50"/>
        <end position="53"/>
    </location>
</feature>
<dbReference type="Pfam" id="PF01715">
    <property type="entry name" value="IPPT"/>
    <property type="match status" value="1"/>
</dbReference>
<gene>
    <name evidence="10" type="primary">miaA</name>
    <name evidence="14" type="ORF">REJC140_00239</name>
</gene>
<feature type="binding site" evidence="10">
    <location>
        <begin position="27"/>
        <end position="32"/>
    </location>
    <ligand>
        <name>substrate</name>
    </ligand>
</feature>
<keyword evidence="6 10" id="KW-0547">Nucleotide-binding</keyword>
<evidence type="ECO:0000313" key="14">
    <source>
        <dbReference type="EMBL" id="CAD7023526.1"/>
    </source>
</evidence>
<dbReference type="Proteomes" id="UP000606921">
    <property type="component" value="Unassembled WGS sequence"/>
</dbReference>
<feature type="binding site" evidence="10">
    <location>
        <begin position="25"/>
        <end position="32"/>
    </location>
    <ligand>
        <name>ATP</name>
        <dbReference type="ChEBI" id="CHEBI:30616"/>
    </ligand>
</feature>
<dbReference type="NCBIfam" id="TIGR00174">
    <property type="entry name" value="miaA"/>
    <property type="match status" value="1"/>
</dbReference>